<dbReference type="Proteomes" id="UP000314011">
    <property type="component" value="Unassembled WGS sequence"/>
</dbReference>
<name>A0A5C5GBS8_9RHOB</name>
<dbReference type="EMBL" id="VFFF01000003">
    <property type="protein sequence ID" value="TNY31047.1"/>
    <property type="molecule type" value="Genomic_DNA"/>
</dbReference>
<dbReference type="OrthoDB" id="9801725at2"/>
<dbReference type="InterPro" id="IPR035917">
    <property type="entry name" value="YjbQ-like_sf"/>
</dbReference>
<evidence type="ECO:0000256" key="1">
    <source>
        <dbReference type="ARBA" id="ARBA00005534"/>
    </source>
</evidence>
<dbReference type="RefSeq" id="WP_140197315.1">
    <property type="nucleotide sequence ID" value="NZ_CP065915.1"/>
</dbReference>
<dbReference type="PANTHER" id="PTHR30615">
    <property type="entry name" value="UNCHARACTERIZED PROTEIN YJBQ-RELATED"/>
    <property type="match status" value="1"/>
</dbReference>
<evidence type="ECO:0000313" key="2">
    <source>
        <dbReference type="EMBL" id="TNY31047.1"/>
    </source>
</evidence>
<dbReference type="Pfam" id="PF01894">
    <property type="entry name" value="YjbQ"/>
    <property type="match status" value="1"/>
</dbReference>
<sequence length="134" mass="14598">MLSNHPLETDRCGLFDVTEIAEKALADSGVTDGMLLVSVPHSTAAVTVVSPWDPLGLDDVHDEICRLVPTRIDFKHQHDTPQDAAGHVKASIVGHSATFFVDGGKIGLGHSQRIYFWEFDGPRKRNVQVKVIGS</sequence>
<organism evidence="2 3">
    <name type="scientific">Pelagovum pacificum</name>
    <dbReference type="NCBI Taxonomy" id="2588711"/>
    <lineage>
        <taxon>Bacteria</taxon>
        <taxon>Pseudomonadati</taxon>
        <taxon>Pseudomonadota</taxon>
        <taxon>Alphaproteobacteria</taxon>
        <taxon>Rhodobacterales</taxon>
        <taxon>Paracoccaceae</taxon>
        <taxon>Pelagovum</taxon>
    </lineage>
</organism>
<protein>
    <submittedName>
        <fullName evidence="2">YjbQ family protein</fullName>
    </submittedName>
</protein>
<gene>
    <name evidence="2" type="ORF">FHY64_18325</name>
</gene>
<dbReference type="InterPro" id="IPR001602">
    <property type="entry name" value="UPF0047_YjbQ-like"/>
</dbReference>
<accession>A0A5C5GBS8</accession>
<dbReference type="NCBIfam" id="TIGR00149">
    <property type="entry name" value="TIGR00149_YjbQ"/>
    <property type="match status" value="1"/>
</dbReference>
<dbReference type="SUPFAM" id="SSF111038">
    <property type="entry name" value="YjbQ-like"/>
    <property type="match status" value="1"/>
</dbReference>
<evidence type="ECO:0000313" key="3">
    <source>
        <dbReference type="Proteomes" id="UP000314011"/>
    </source>
</evidence>
<dbReference type="PANTHER" id="PTHR30615:SF8">
    <property type="entry name" value="UPF0047 PROTEIN C4A8.02C"/>
    <property type="match status" value="1"/>
</dbReference>
<reference evidence="2 3" key="1">
    <citation type="submission" date="2019-06" db="EMBL/GenBank/DDBJ databases">
        <title>Genome of new Rhodobacteraceae sp. SM1903.</title>
        <authorList>
            <person name="Ren X."/>
        </authorList>
    </citation>
    <scope>NUCLEOTIDE SEQUENCE [LARGE SCALE GENOMIC DNA]</scope>
    <source>
        <strain evidence="2 3">SM1903</strain>
    </source>
</reference>
<keyword evidence="3" id="KW-1185">Reference proteome</keyword>
<proteinExistence type="inferred from homology"/>
<comment type="caution">
    <text evidence="2">The sequence shown here is derived from an EMBL/GenBank/DDBJ whole genome shotgun (WGS) entry which is preliminary data.</text>
</comment>
<dbReference type="PIRSF" id="PIRSF004681">
    <property type="entry name" value="UCP004681"/>
    <property type="match status" value="1"/>
</dbReference>
<dbReference type="AlphaFoldDB" id="A0A5C5GBS8"/>
<dbReference type="Gene3D" id="2.60.120.460">
    <property type="entry name" value="YjbQ-like"/>
    <property type="match status" value="1"/>
</dbReference>
<comment type="similarity">
    <text evidence="1">Belongs to the UPF0047 family.</text>
</comment>